<accession>A0A0U3IG00</accession>
<proteinExistence type="predicted"/>
<evidence type="ECO:0000313" key="4">
    <source>
        <dbReference type="Proteomes" id="UP000069015"/>
    </source>
</evidence>
<keyword evidence="1" id="KW-0732">Signal</keyword>
<dbReference type="InterPro" id="IPR006141">
    <property type="entry name" value="Intein_N"/>
</dbReference>
<dbReference type="Gene3D" id="2.170.16.10">
    <property type="entry name" value="Hedgehog/Intein (Hint) domain"/>
    <property type="match status" value="1"/>
</dbReference>
<protein>
    <recommendedName>
        <fullName evidence="2">Hint domain-containing protein</fullName>
    </recommendedName>
</protein>
<dbReference type="PROSITE" id="PS50817">
    <property type="entry name" value="INTEIN_N_TER"/>
    <property type="match status" value="1"/>
</dbReference>
<dbReference type="InterPro" id="IPR036844">
    <property type="entry name" value="Hint_dom_sf"/>
</dbReference>
<dbReference type="RefSeq" id="WP_058798804.1">
    <property type="nucleotide sequence ID" value="NZ_CP013612.1"/>
</dbReference>
<gene>
    <name evidence="3" type="ORF">AT705_23860</name>
</gene>
<dbReference type="SUPFAM" id="SSF51294">
    <property type="entry name" value="Hedgehog/intein (Hint) domain"/>
    <property type="match status" value="1"/>
</dbReference>
<dbReference type="GO" id="GO:0016539">
    <property type="term" value="P:intein-mediated protein splicing"/>
    <property type="evidence" value="ECO:0007669"/>
    <property type="project" value="InterPro"/>
</dbReference>
<dbReference type="EMBL" id="CP013612">
    <property type="protein sequence ID" value="ALU45959.1"/>
    <property type="molecule type" value="Genomic_DNA"/>
</dbReference>
<evidence type="ECO:0000313" key="3">
    <source>
        <dbReference type="EMBL" id="ALU45959.1"/>
    </source>
</evidence>
<reference evidence="3 4" key="1">
    <citation type="submission" date="2015-12" db="EMBL/GenBank/DDBJ databases">
        <title>Complete genome sequence of Pseudoalteromonas rubra SCSIO 6842, harboring a conjugative plasmid.</title>
        <authorList>
            <person name="Li B."/>
            <person name="Wang X."/>
        </authorList>
    </citation>
    <scope>NUCLEOTIDE SEQUENCE [LARGE SCALE GENOMIC DNA]</scope>
    <source>
        <strain evidence="3 4">SCSIO 6842</strain>
    </source>
</reference>
<dbReference type="Proteomes" id="UP000069015">
    <property type="component" value="Chromosome 2"/>
</dbReference>
<feature type="chain" id="PRO_5006839969" description="Hint domain-containing protein" evidence="1">
    <location>
        <begin position="22"/>
        <end position="695"/>
    </location>
</feature>
<feature type="domain" description="Hint" evidence="2">
    <location>
        <begin position="512"/>
        <end position="610"/>
    </location>
</feature>
<dbReference type="AlphaFoldDB" id="A0A0U3IG00"/>
<organism evidence="3 4">
    <name type="scientific">Pseudoalteromonas rubra</name>
    <dbReference type="NCBI Taxonomy" id="43658"/>
    <lineage>
        <taxon>Bacteria</taxon>
        <taxon>Pseudomonadati</taxon>
        <taxon>Pseudomonadota</taxon>
        <taxon>Gammaproteobacteria</taxon>
        <taxon>Alteromonadales</taxon>
        <taxon>Pseudoalteromonadaceae</taxon>
        <taxon>Pseudoalteromonas</taxon>
    </lineage>
</organism>
<dbReference type="InterPro" id="IPR003587">
    <property type="entry name" value="Hint_dom_N"/>
</dbReference>
<name>A0A0U3IG00_9GAMM</name>
<feature type="signal peptide" evidence="1">
    <location>
        <begin position="1"/>
        <end position="21"/>
    </location>
</feature>
<evidence type="ECO:0000259" key="2">
    <source>
        <dbReference type="SMART" id="SM00306"/>
    </source>
</evidence>
<dbReference type="KEGG" id="prr:AT705_23860"/>
<dbReference type="CDD" id="cd00081">
    <property type="entry name" value="Hint"/>
    <property type="match status" value="1"/>
</dbReference>
<sequence>MKLVSLAVAAALGGASFASVSAPIMPITENYPQHIAEFQQLGELEQAKQRLARHGITEENRPFLFRSMRQSINKKALNRMGAMHALATADTVLEPVSNLDCNTGKVCSFFKHMGIQSMTQEDGQEYLMLTAVNSEFSNTYYTFIDLTLLNEKGEELVMPSFTEYFGQGTADAPQKRVSVASLGNMSDVLPKLVNSERIFADAYVTVSYEGPNGEILTENRSSVIEYSPETLLADLGIHKASDTNTQIAATLASTADNSTIMPPGYVRNGKSILESEITHPIDQKEINTNDPDQNRIKICLNRMYDDCDYEAVYDSGTPNEDLKLLIPFSGYREVVGEVTKIYTPEFHQLAVTYDPDTGKGTKTLITEKDATGKEKPVVKQPANIKFGSDIFIQTREGGGASRIGDDYKGSDSPNVFSDYIQLEKGEKVIGGNTYPYTRISWDIPRNMSVFGDASLYGRYEDAHWIMNLAVEVEQIRRNRPMIRHYTYIIGSSDMPHFTNWKDIKHPPLQVVYSCLAKGSLITLANGKQVPIEQLSVGDTVLGASQFAPDQHIPLEIEDISIGVEAIPMVKLTTASGKTLLLTESHPVVTVSGLSAWANKVEAGDQIRTQGGIEMITGVEEVKYNDNVYNLKLKRTSSDEKHVTGETFTMFANGFQVGDLATQSDTEFSDSEITTQDVLSNLPEAWHQDYLNSLKN</sequence>
<dbReference type="SMART" id="SM00306">
    <property type="entry name" value="HintN"/>
    <property type="match status" value="1"/>
</dbReference>
<evidence type="ECO:0000256" key="1">
    <source>
        <dbReference type="SAM" id="SignalP"/>
    </source>
</evidence>